<evidence type="ECO:0000313" key="2">
    <source>
        <dbReference type="EMBL" id="VFS19474.1"/>
    </source>
</evidence>
<dbReference type="AlphaFoldDB" id="A0A484X753"/>
<keyword evidence="1" id="KW-0472">Membrane</keyword>
<feature type="transmembrane region" description="Helical" evidence="1">
    <location>
        <begin position="134"/>
        <end position="156"/>
    </location>
</feature>
<evidence type="ECO:0000256" key="1">
    <source>
        <dbReference type="SAM" id="Phobius"/>
    </source>
</evidence>
<dbReference type="EMBL" id="CAADIW010000008">
    <property type="protein sequence ID" value="VFS19474.1"/>
    <property type="molecule type" value="Genomic_DNA"/>
</dbReference>
<name>A0A484X753_9ENTR</name>
<dbReference type="Proteomes" id="UP000351155">
    <property type="component" value="Unassembled WGS sequence"/>
</dbReference>
<keyword evidence="1" id="KW-0812">Transmembrane</keyword>
<gene>
    <name evidence="2" type="ORF">NCTC12126_01612</name>
</gene>
<sequence length="157" mass="17024">MGFSNQTTQQQFPYSADSVFSALGKAVEVSNMTIKETDLTLKRATVNVGMSLLSWGETISVSVRSLDKETCVVSLDSALKFSANLAGSHKHQKNFDKLLYSLSNILSEGENVQLQNEIESVILSSDTNKGGLNVGLVIIVSAFVILGIPAVIYYFLK</sequence>
<keyword evidence="1" id="KW-1133">Transmembrane helix</keyword>
<proteinExistence type="predicted"/>
<organism evidence="2 3">
    <name type="scientific">Enterobacter cancerogenus</name>
    <dbReference type="NCBI Taxonomy" id="69218"/>
    <lineage>
        <taxon>Bacteria</taxon>
        <taxon>Pseudomonadati</taxon>
        <taxon>Pseudomonadota</taxon>
        <taxon>Gammaproteobacteria</taxon>
        <taxon>Enterobacterales</taxon>
        <taxon>Enterobacteriaceae</taxon>
        <taxon>Enterobacter</taxon>
        <taxon>Enterobacter cloacae complex</taxon>
    </lineage>
</organism>
<protein>
    <submittedName>
        <fullName evidence="2">Uncharacterized protein</fullName>
    </submittedName>
</protein>
<accession>A0A484X753</accession>
<evidence type="ECO:0000313" key="3">
    <source>
        <dbReference type="Proteomes" id="UP000351155"/>
    </source>
</evidence>
<reference evidence="2 3" key="1">
    <citation type="submission" date="2019-03" db="EMBL/GenBank/DDBJ databases">
        <authorList>
            <consortium name="Pathogen Informatics"/>
        </authorList>
    </citation>
    <scope>NUCLEOTIDE SEQUENCE [LARGE SCALE GENOMIC DNA]</scope>
    <source>
        <strain evidence="2 3">NCTC12126</strain>
    </source>
</reference>